<dbReference type="Proteomes" id="UP000231655">
    <property type="component" value="Unassembled WGS sequence"/>
</dbReference>
<sequence>MSSDVREQITEWLTGNDTCFLIGAGCSACAGKPLIGKLTESVLNGLDQKLLDHFAGLKPAGDRPPTIEDLINYLVRYREILNTIMTGDAHEITVDEIDGWLAEIKKRVVSEVADDWSSSGHHERFLQRLRGARERGPRDVFSLNYDTLLEASLDSLRLPYSDGFRGTNRAWFDPQTFDEAGPGIAYRIHKLHGSINWTRDADGHVRRGRNANEDAADEPVVVYPSEQKYIQTQYGVYETLIGRFRNRLRRTGVNNHLVVLGYSFNDEHINEAICDAINSPQSNLTVIAFVGPEQDRDKQDQRLQAFCDRCDSRFSVFIGGKDNGGFIGHALDVESSLGVLEADLWKFENLVSYIAGGN</sequence>
<organism evidence="2 3">
    <name type="scientific">Pseudooceanicola antarcticus</name>
    <dbReference type="NCBI Taxonomy" id="1247613"/>
    <lineage>
        <taxon>Bacteria</taxon>
        <taxon>Pseudomonadati</taxon>
        <taxon>Pseudomonadota</taxon>
        <taxon>Alphaproteobacteria</taxon>
        <taxon>Rhodobacterales</taxon>
        <taxon>Paracoccaceae</taxon>
        <taxon>Pseudooceanicola</taxon>
    </lineage>
</organism>
<dbReference type="OrthoDB" id="9808492at2"/>
<dbReference type="AlphaFoldDB" id="A0A285JJB5"/>
<proteinExistence type="predicted"/>
<dbReference type="EMBL" id="OBEA01000009">
    <property type="protein sequence ID" value="SNY59466.1"/>
    <property type="molecule type" value="Genomic_DNA"/>
</dbReference>
<dbReference type="RefSeq" id="WP_097147449.1">
    <property type="nucleotide sequence ID" value="NZ_OBEA01000009.1"/>
</dbReference>
<dbReference type="Pfam" id="PF13289">
    <property type="entry name" value="SIR2_2"/>
    <property type="match status" value="1"/>
</dbReference>
<evidence type="ECO:0000313" key="1">
    <source>
        <dbReference type="EMBL" id="PJE26423.1"/>
    </source>
</evidence>
<dbReference type="EMBL" id="PGTD01000022">
    <property type="protein sequence ID" value="PJE26423.1"/>
    <property type="molecule type" value="Genomic_DNA"/>
</dbReference>
<gene>
    <name evidence="1" type="ORF">CVM39_17925</name>
    <name evidence="2" type="ORF">SAMN06297129_3768</name>
</gene>
<evidence type="ECO:0000313" key="2">
    <source>
        <dbReference type="EMBL" id="SNY59466.1"/>
    </source>
</evidence>
<accession>A0A285JJB5</accession>
<dbReference type="Proteomes" id="UP000231702">
    <property type="component" value="Unassembled WGS sequence"/>
</dbReference>
<keyword evidence="4" id="KW-1185">Reference proteome</keyword>
<reference evidence="1 4" key="2">
    <citation type="journal article" date="2018" name="Int. J. Syst. Evol. Microbiol.">
        <title>Pseudooceanicola lipolyticus sp. nov., a marine alphaproteobacterium, reclassification of Oceanicola flagellatus as Pseudooceanicola flagellatus comb. nov. and emended description of the genus Pseudooceanicola.</title>
        <authorList>
            <person name="Huang M.-M."/>
            <person name="Guo L.-L."/>
            <person name="Wu Y.-H."/>
            <person name="Lai Q.-L."/>
            <person name="Shao Z.-Z."/>
            <person name="Wang C.-S."/>
            <person name="Wu M."/>
            <person name="Xu X.-W."/>
        </authorList>
    </citation>
    <scope>NUCLEOTIDE SEQUENCE [LARGE SCALE GENOMIC DNA]</scope>
    <source>
        <strain evidence="1 4">Ar-45</strain>
    </source>
</reference>
<protein>
    <submittedName>
        <fullName evidence="2">SIR2-like domain-containing protein</fullName>
    </submittedName>
</protein>
<evidence type="ECO:0000313" key="3">
    <source>
        <dbReference type="Proteomes" id="UP000231655"/>
    </source>
</evidence>
<reference evidence="2 3" key="1">
    <citation type="submission" date="2017-09" db="EMBL/GenBank/DDBJ databases">
        <authorList>
            <person name="Ehlers B."/>
            <person name="Leendertz F.H."/>
        </authorList>
    </citation>
    <scope>NUCLEOTIDE SEQUENCE [LARGE SCALE GENOMIC DNA]</scope>
    <source>
        <strain evidence="2 3">CGMCC 1.12662</strain>
    </source>
</reference>
<evidence type="ECO:0000313" key="4">
    <source>
        <dbReference type="Proteomes" id="UP000231702"/>
    </source>
</evidence>
<name>A0A285JJB5_9RHOB</name>